<evidence type="ECO:0000313" key="1">
    <source>
        <dbReference type="EMBL" id="EQD57561.1"/>
    </source>
</evidence>
<dbReference type="Pfam" id="PF04966">
    <property type="entry name" value="OprB"/>
    <property type="match status" value="1"/>
</dbReference>
<dbReference type="GO" id="GO:0015288">
    <property type="term" value="F:porin activity"/>
    <property type="evidence" value="ECO:0007669"/>
    <property type="project" value="InterPro"/>
</dbReference>
<proteinExistence type="predicted"/>
<comment type="caution">
    <text evidence="1">The sequence shown here is derived from an EMBL/GenBank/DDBJ whole genome shotgun (WGS) entry which is preliminary data.</text>
</comment>
<reference evidence="1" key="1">
    <citation type="submission" date="2013-08" db="EMBL/GenBank/DDBJ databases">
        <authorList>
            <person name="Mendez C."/>
            <person name="Richter M."/>
            <person name="Ferrer M."/>
            <person name="Sanchez J."/>
        </authorList>
    </citation>
    <scope>NUCLEOTIDE SEQUENCE</scope>
</reference>
<dbReference type="GO" id="GO:0008643">
    <property type="term" value="P:carbohydrate transport"/>
    <property type="evidence" value="ECO:0007669"/>
    <property type="project" value="InterPro"/>
</dbReference>
<organism evidence="1">
    <name type="scientific">mine drainage metagenome</name>
    <dbReference type="NCBI Taxonomy" id="410659"/>
    <lineage>
        <taxon>unclassified sequences</taxon>
        <taxon>metagenomes</taxon>
        <taxon>ecological metagenomes</taxon>
    </lineage>
</organism>
<dbReference type="EMBL" id="AUZZ01003213">
    <property type="protein sequence ID" value="EQD57561.1"/>
    <property type="molecule type" value="Genomic_DNA"/>
</dbReference>
<protein>
    <submittedName>
        <fullName evidence="1">Carbohydrate-selective porin OprB</fullName>
    </submittedName>
</protein>
<dbReference type="InterPro" id="IPR038673">
    <property type="entry name" value="OprB_sf"/>
</dbReference>
<name>T1AA55_9ZZZZ</name>
<accession>T1AA55</accession>
<sequence length="149" mass="16377">MPQGWNLPRAGDGALQALELGLSRHARYKLAVGAWRLTRGTAREQAHRGVYALADVTLLNLGQRHLGGFAQWGQTPPLQSPIGRYVGAGLRWRTAHHGRISAGIARTVLSPAFRAQQAAAPRAETAYELTWRLRVAPRLTLQPDLQYIA</sequence>
<gene>
    <name evidence="1" type="ORF">B2A_04739</name>
</gene>
<dbReference type="InterPro" id="IPR007049">
    <property type="entry name" value="Carb-sel_porin_OprB"/>
</dbReference>
<reference evidence="1" key="2">
    <citation type="journal article" date="2014" name="ISME J.">
        <title>Microbial stratification in low pH oxic and suboxic macroscopic growths along an acid mine drainage.</title>
        <authorList>
            <person name="Mendez-Garcia C."/>
            <person name="Mesa V."/>
            <person name="Sprenger R.R."/>
            <person name="Richter M."/>
            <person name="Diez M.S."/>
            <person name="Solano J."/>
            <person name="Bargiela R."/>
            <person name="Golyshina O.V."/>
            <person name="Manteca A."/>
            <person name="Ramos J.L."/>
            <person name="Gallego J.R."/>
            <person name="Llorente I."/>
            <person name="Martins Dos Santos V.A."/>
            <person name="Jensen O.N."/>
            <person name="Pelaez A.I."/>
            <person name="Sanchez J."/>
            <person name="Ferrer M."/>
        </authorList>
    </citation>
    <scope>NUCLEOTIDE SEQUENCE</scope>
</reference>
<dbReference type="GO" id="GO:0016020">
    <property type="term" value="C:membrane"/>
    <property type="evidence" value="ECO:0007669"/>
    <property type="project" value="InterPro"/>
</dbReference>
<dbReference type="Gene3D" id="2.40.160.180">
    <property type="entry name" value="Carbohydrate-selective porin OprB"/>
    <property type="match status" value="1"/>
</dbReference>
<dbReference type="AlphaFoldDB" id="T1AA55"/>
<feature type="non-terminal residue" evidence="1">
    <location>
        <position position="149"/>
    </location>
</feature>